<dbReference type="InterPro" id="IPR029045">
    <property type="entry name" value="ClpP/crotonase-like_dom_sf"/>
</dbReference>
<sequence length="287" mass="32349">MLLRQFTRAPNNMNLIRRIATNAILKNQTVTTNIDYNQLVLVDVNDKNGYATVTLNRPPVNSFNLELMMALSRALDQVERNNSRGMILTSIIPNIFSTGFDIRELYQADERRLREFWSVLQDCWFKLYGSTYPTAASINGHNPAAGCFFALCCEYRAMVRNSKLGISGARLGISIPLPMIYTMRSVISTRQTELALTTGTLFTSDDALKVGLIDDIATDRSDAFAKCEAFLDRFKDIPPVSRGYTKRSVRQKDMEEIAANRQRDTDEFVRAVLNPEAQSSFAAFLGK</sequence>
<comment type="catalytic activity">
    <reaction evidence="13">
        <text>(3Z)-octenoyl-CoA = (2E)-octenoyl-CoA</text>
        <dbReference type="Rhea" id="RHEA:46044"/>
        <dbReference type="ChEBI" id="CHEBI:62242"/>
        <dbReference type="ChEBI" id="CHEBI:85640"/>
    </reaction>
    <physiologicalReaction direction="left-to-right" evidence="13">
        <dbReference type="Rhea" id="RHEA:46045"/>
    </physiologicalReaction>
</comment>
<evidence type="ECO:0000256" key="6">
    <source>
        <dbReference type="ARBA" id="ARBA00022990"/>
    </source>
</evidence>
<dbReference type="EMBL" id="OU895877">
    <property type="protein sequence ID" value="CAG9797385.1"/>
    <property type="molecule type" value="Genomic_DNA"/>
</dbReference>
<keyword evidence="8" id="KW-0496">Mitochondrion</keyword>
<reference evidence="17" key="2">
    <citation type="submission" date="2022-10" db="EMBL/GenBank/DDBJ databases">
        <authorList>
            <consortium name="ENA_rothamsted_submissions"/>
            <consortium name="culmorum"/>
            <person name="King R."/>
        </authorList>
    </citation>
    <scope>NUCLEOTIDE SEQUENCE</scope>
</reference>
<comment type="function">
    <text evidence="14">Key enzyme of fatty acid beta-oxidation. Able to isomerize both 3-cis (3Z) and 3-trans (3E) double bonds into the 2-trans (2E) form in a range of enoyl-CoA species, with a preference for (3Z)-enoyl-CoAs over (3E)-enoyl-CoAs. The catalytic efficiency of this enzyme is not affected by the fatty acyl chain length.</text>
</comment>
<protein>
    <recommendedName>
        <fullName evidence="15">Enoyl-CoA delta isomerase 1, mitochondrial</fullName>
    </recommendedName>
    <alternativeName>
        <fullName evidence="16">3,2-trans-enoyl-CoA isomerase</fullName>
    </alternativeName>
</protein>
<dbReference type="GO" id="GO:0004165">
    <property type="term" value="F:delta(3)-delta(2)-enoyl-CoA isomerase activity"/>
    <property type="evidence" value="ECO:0007669"/>
    <property type="project" value="UniProtKB-EC"/>
</dbReference>
<evidence type="ECO:0000256" key="13">
    <source>
        <dbReference type="ARBA" id="ARBA00052542"/>
    </source>
</evidence>
<evidence type="ECO:0000256" key="15">
    <source>
        <dbReference type="ARBA" id="ARBA00068317"/>
    </source>
</evidence>
<evidence type="ECO:0000256" key="7">
    <source>
        <dbReference type="ARBA" id="ARBA00023098"/>
    </source>
</evidence>
<comment type="subunit">
    <text evidence="3">Homotrimer.</text>
</comment>
<evidence type="ECO:0000256" key="10">
    <source>
        <dbReference type="ARBA" id="ARBA00050938"/>
    </source>
</evidence>
<dbReference type="FunFam" id="3.90.226.10:FF:000034">
    <property type="entry name" value="Enoyl-CoA delta isomerase 1"/>
    <property type="match status" value="1"/>
</dbReference>
<name>A0A9N9RIF1_9DIPT</name>
<evidence type="ECO:0000256" key="14">
    <source>
        <dbReference type="ARBA" id="ARBA00056147"/>
    </source>
</evidence>
<keyword evidence="5" id="KW-0809">Transit peptide</keyword>
<dbReference type="GO" id="GO:0006635">
    <property type="term" value="P:fatty acid beta-oxidation"/>
    <property type="evidence" value="ECO:0007669"/>
    <property type="project" value="TreeGrafter"/>
</dbReference>
<dbReference type="OrthoDB" id="1696280at2759"/>
<dbReference type="Gene3D" id="3.90.226.10">
    <property type="entry name" value="2-enoyl-CoA Hydratase, Chain A, domain 1"/>
    <property type="match status" value="1"/>
</dbReference>
<evidence type="ECO:0000256" key="11">
    <source>
        <dbReference type="ARBA" id="ARBA00051293"/>
    </source>
</evidence>
<dbReference type="Pfam" id="PF00378">
    <property type="entry name" value="ECH_1"/>
    <property type="match status" value="1"/>
</dbReference>
<dbReference type="AlphaFoldDB" id="A0A9N9RIF1"/>
<evidence type="ECO:0000256" key="1">
    <source>
        <dbReference type="ARBA" id="ARBA00004305"/>
    </source>
</evidence>
<dbReference type="GO" id="GO:0005759">
    <property type="term" value="C:mitochondrial matrix"/>
    <property type="evidence" value="ECO:0007669"/>
    <property type="project" value="UniProtKB-SubCell"/>
</dbReference>
<dbReference type="Gene3D" id="6.10.250.170">
    <property type="match status" value="1"/>
</dbReference>
<keyword evidence="4" id="KW-0276">Fatty acid metabolism</keyword>
<dbReference type="InterPro" id="IPR001753">
    <property type="entry name" value="Enoyl-CoA_hydra/iso"/>
</dbReference>
<dbReference type="CDD" id="cd06558">
    <property type="entry name" value="crotonase-like"/>
    <property type="match status" value="1"/>
</dbReference>
<dbReference type="Proteomes" id="UP001153620">
    <property type="component" value="Chromosome 1"/>
</dbReference>
<reference evidence="17" key="1">
    <citation type="submission" date="2022-01" db="EMBL/GenBank/DDBJ databases">
        <authorList>
            <person name="King R."/>
        </authorList>
    </citation>
    <scope>NUCLEOTIDE SEQUENCE</scope>
</reference>
<evidence type="ECO:0000313" key="18">
    <source>
        <dbReference type="Proteomes" id="UP001153620"/>
    </source>
</evidence>
<comment type="catalytic activity">
    <reaction evidence="10">
        <text>(3Z)-decenoyl-CoA = (2E)-decenoyl-CoA</text>
        <dbReference type="Rhea" id="RHEA:77195"/>
        <dbReference type="ChEBI" id="CHEBI:61406"/>
        <dbReference type="ChEBI" id="CHEBI:195601"/>
    </reaction>
    <physiologicalReaction direction="left-to-right" evidence="10">
        <dbReference type="Rhea" id="RHEA:77196"/>
    </physiologicalReaction>
</comment>
<comment type="catalytic activity">
    <reaction evidence="11">
        <text>(2E)-tetradecenoyl-CoA = (3Z)-tetradecenoyl-CoA</text>
        <dbReference type="Rhea" id="RHEA:29847"/>
        <dbReference type="ChEBI" id="CHEBI:61405"/>
        <dbReference type="ChEBI" id="CHEBI:61968"/>
    </reaction>
    <physiologicalReaction direction="right-to-left" evidence="11">
        <dbReference type="Rhea" id="RHEA:29849"/>
    </physiologicalReaction>
</comment>
<comment type="catalytic activity">
    <reaction evidence="12">
        <text>(3Z)-dodecenoyl-CoA = (2E)-dodecenoyl-CoA</text>
        <dbReference type="Rhea" id="RHEA:23716"/>
        <dbReference type="ChEBI" id="CHEBI:57330"/>
        <dbReference type="ChEBI" id="CHEBI:58543"/>
        <dbReference type="EC" id="5.3.3.8"/>
    </reaction>
    <physiologicalReaction direction="left-to-right" evidence="12">
        <dbReference type="Rhea" id="RHEA:23717"/>
    </physiologicalReaction>
</comment>
<gene>
    <name evidence="17" type="ORF">CHIRRI_LOCUS384</name>
</gene>
<evidence type="ECO:0000256" key="9">
    <source>
        <dbReference type="ARBA" id="ARBA00023235"/>
    </source>
</evidence>
<proteinExistence type="predicted"/>
<keyword evidence="18" id="KW-1185">Reference proteome</keyword>
<comment type="subcellular location">
    <subcellularLocation>
        <location evidence="1">Mitochondrion matrix</location>
    </subcellularLocation>
</comment>
<accession>A0A9N9RIF1</accession>
<keyword evidence="7" id="KW-0443">Lipid metabolism</keyword>
<dbReference type="PANTHER" id="PTHR11941:SF45">
    <property type="entry name" value="ENOYL-COA DELTA ISOMERASE 1, MITOCHONDRIAL"/>
    <property type="match status" value="1"/>
</dbReference>
<evidence type="ECO:0000256" key="8">
    <source>
        <dbReference type="ARBA" id="ARBA00023128"/>
    </source>
</evidence>
<keyword evidence="9" id="KW-0413">Isomerase</keyword>
<dbReference type="PANTHER" id="PTHR11941">
    <property type="entry name" value="ENOYL-COA HYDRATASE-RELATED"/>
    <property type="match status" value="1"/>
</dbReference>
<dbReference type="SUPFAM" id="SSF52096">
    <property type="entry name" value="ClpP/crotonase"/>
    <property type="match status" value="1"/>
</dbReference>
<organism evidence="17 18">
    <name type="scientific">Chironomus riparius</name>
    <dbReference type="NCBI Taxonomy" id="315576"/>
    <lineage>
        <taxon>Eukaryota</taxon>
        <taxon>Metazoa</taxon>
        <taxon>Ecdysozoa</taxon>
        <taxon>Arthropoda</taxon>
        <taxon>Hexapoda</taxon>
        <taxon>Insecta</taxon>
        <taxon>Pterygota</taxon>
        <taxon>Neoptera</taxon>
        <taxon>Endopterygota</taxon>
        <taxon>Diptera</taxon>
        <taxon>Nematocera</taxon>
        <taxon>Chironomoidea</taxon>
        <taxon>Chironomidae</taxon>
        <taxon>Chironominae</taxon>
        <taxon>Chironomus</taxon>
    </lineage>
</organism>
<evidence type="ECO:0000256" key="12">
    <source>
        <dbReference type="ARBA" id="ARBA00052376"/>
    </source>
</evidence>
<evidence type="ECO:0000256" key="16">
    <source>
        <dbReference type="ARBA" id="ARBA00083575"/>
    </source>
</evidence>
<keyword evidence="6" id="KW-0007">Acetylation</keyword>
<comment type="pathway">
    <text evidence="2">Lipid metabolism; fatty acid beta-oxidation.</text>
</comment>
<evidence type="ECO:0000313" key="17">
    <source>
        <dbReference type="EMBL" id="CAG9797385.1"/>
    </source>
</evidence>
<evidence type="ECO:0000256" key="5">
    <source>
        <dbReference type="ARBA" id="ARBA00022946"/>
    </source>
</evidence>
<evidence type="ECO:0000256" key="2">
    <source>
        <dbReference type="ARBA" id="ARBA00005005"/>
    </source>
</evidence>
<evidence type="ECO:0000256" key="3">
    <source>
        <dbReference type="ARBA" id="ARBA00011233"/>
    </source>
</evidence>
<evidence type="ECO:0000256" key="4">
    <source>
        <dbReference type="ARBA" id="ARBA00022832"/>
    </source>
</evidence>